<gene>
    <name evidence="1" type="ORF">B2A_07555</name>
</gene>
<organism evidence="1">
    <name type="scientific">mine drainage metagenome</name>
    <dbReference type="NCBI Taxonomy" id="410659"/>
    <lineage>
        <taxon>unclassified sequences</taxon>
        <taxon>metagenomes</taxon>
        <taxon>ecological metagenomes</taxon>
    </lineage>
</organism>
<feature type="non-terminal residue" evidence="1">
    <location>
        <position position="118"/>
    </location>
</feature>
<reference evidence="1" key="1">
    <citation type="submission" date="2013-08" db="EMBL/GenBank/DDBJ databases">
        <authorList>
            <person name="Mendez C."/>
            <person name="Richter M."/>
            <person name="Ferrer M."/>
            <person name="Sanchez J."/>
        </authorList>
    </citation>
    <scope>NUCLEOTIDE SEQUENCE</scope>
</reference>
<sequence>MQDPVLINGTGADNIVLWFYADGMLRKRSFRNRSWIFVAGDRYDLDRLERDIEETRFGLERRTERTIFGETEGLRIYSRPSMFSYLRQAIESVGLNRKFHIYNADINPVLRYVSQQNL</sequence>
<dbReference type="EMBL" id="AUZZ01005410">
    <property type="protein sequence ID" value="EQD49727.1"/>
    <property type="molecule type" value="Genomic_DNA"/>
</dbReference>
<dbReference type="AlphaFoldDB" id="T0ZYQ3"/>
<comment type="caution">
    <text evidence="1">The sequence shown here is derived from an EMBL/GenBank/DDBJ whole genome shotgun (WGS) entry which is preliminary data.</text>
</comment>
<accession>T0ZYQ3</accession>
<proteinExistence type="predicted"/>
<protein>
    <submittedName>
        <fullName evidence="1">Uncharacterized protein</fullName>
    </submittedName>
</protein>
<reference evidence="1" key="2">
    <citation type="journal article" date="2014" name="ISME J.">
        <title>Microbial stratification in low pH oxic and suboxic macroscopic growths along an acid mine drainage.</title>
        <authorList>
            <person name="Mendez-Garcia C."/>
            <person name="Mesa V."/>
            <person name="Sprenger R.R."/>
            <person name="Richter M."/>
            <person name="Diez M.S."/>
            <person name="Solano J."/>
            <person name="Bargiela R."/>
            <person name="Golyshina O.V."/>
            <person name="Manteca A."/>
            <person name="Ramos J.L."/>
            <person name="Gallego J.R."/>
            <person name="Llorente I."/>
            <person name="Martins Dos Santos V.A."/>
            <person name="Jensen O.N."/>
            <person name="Pelaez A.I."/>
            <person name="Sanchez J."/>
            <person name="Ferrer M."/>
        </authorList>
    </citation>
    <scope>NUCLEOTIDE SEQUENCE</scope>
</reference>
<evidence type="ECO:0000313" key="1">
    <source>
        <dbReference type="EMBL" id="EQD49727.1"/>
    </source>
</evidence>
<name>T0ZYQ3_9ZZZZ</name>